<accession>A0A803Q3G6</accession>
<dbReference type="EnsemblPlants" id="evm.model.07.1654">
    <property type="protein sequence ID" value="cds.evm.model.07.1654"/>
    <property type="gene ID" value="evm.TU.07.1654"/>
</dbReference>
<dbReference type="Gramene" id="evm.model.07.1654">
    <property type="protein sequence ID" value="cds.evm.model.07.1654"/>
    <property type="gene ID" value="evm.TU.07.1654"/>
</dbReference>
<evidence type="ECO:0000313" key="1">
    <source>
        <dbReference type="EnsemblPlants" id="cds.evm.model.07.1654"/>
    </source>
</evidence>
<organism evidence="1 2">
    <name type="scientific">Cannabis sativa</name>
    <name type="common">Hemp</name>
    <name type="synonym">Marijuana</name>
    <dbReference type="NCBI Taxonomy" id="3483"/>
    <lineage>
        <taxon>Eukaryota</taxon>
        <taxon>Viridiplantae</taxon>
        <taxon>Streptophyta</taxon>
        <taxon>Embryophyta</taxon>
        <taxon>Tracheophyta</taxon>
        <taxon>Spermatophyta</taxon>
        <taxon>Magnoliopsida</taxon>
        <taxon>eudicotyledons</taxon>
        <taxon>Gunneridae</taxon>
        <taxon>Pentapetalae</taxon>
        <taxon>rosids</taxon>
        <taxon>fabids</taxon>
        <taxon>Rosales</taxon>
        <taxon>Cannabaceae</taxon>
        <taxon>Cannabis</taxon>
    </lineage>
</organism>
<sequence length="113" mass="12921">MEMVLPMEQAQAIGYSKDSEYAYLNGRRIRKPKVLMESLQPTTVQSALKDPNLFNAMDTKHQALKRNNTWILVNLPPTRTPIDCKWVCRIKEIQMAPFLHKIKISGQGLPPTS</sequence>
<dbReference type="AlphaFoldDB" id="A0A803Q3G6"/>
<proteinExistence type="predicted"/>
<reference evidence="1" key="1">
    <citation type="submission" date="2018-11" db="EMBL/GenBank/DDBJ databases">
        <authorList>
            <person name="Grassa J C."/>
        </authorList>
    </citation>
    <scope>NUCLEOTIDE SEQUENCE [LARGE SCALE GENOMIC DNA]</scope>
</reference>
<reference evidence="1" key="2">
    <citation type="submission" date="2021-03" db="UniProtKB">
        <authorList>
            <consortium name="EnsemblPlants"/>
        </authorList>
    </citation>
    <scope>IDENTIFICATION</scope>
</reference>
<evidence type="ECO:0000313" key="2">
    <source>
        <dbReference type="Proteomes" id="UP000596661"/>
    </source>
</evidence>
<keyword evidence="2" id="KW-1185">Reference proteome</keyword>
<dbReference type="Proteomes" id="UP000596661">
    <property type="component" value="Chromosome 7"/>
</dbReference>
<dbReference type="EMBL" id="UZAU01000673">
    <property type="status" value="NOT_ANNOTATED_CDS"/>
    <property type="molecule type" value="Genomic_DNA"/>
</dbReference>
<protein>
    <submittedName>
        <fullName evidence="1">Uncharacterized protein</fullName>
    </submittedName>
</protein>
<name>A0A803Q3G6_CANSA</name>